<dbReference type="Proteomes" id="UP001460270">
    <property type="component" value="Unassembled WGS sequence"/>
</dbReference>
<dbReference type="InterPro" id="IPR012337">
    <property type="entry name" value="RNaseH-like_sf"/>
</dbReference>
<dbReference type="SUPFAM" id="SSF56672">
    <property type="entry name" value="DNA/RNA polymerases"/>
    <property type="match status" value="1"/>
</dbReference>
<keyword evidence="6" id="KW-1185">Reference proteome</keyword>
<feature type="compositionally biased region" description="Polar residues" evidence="3">
    <location>
        <begin position="402"/>
        <end position="422"/>
    </location>
</feature>
<feature type="compositionally biased region" description="Low complexity" evidence="3">
    <location>
        <begin position="444"/>
        <end position="455"/>
    </location>
</feature>
<sequence>MDERLRGIHHATCTTSTAPEEEGFAEMTPLTQYPVHYQDMSRLQPLGRHLSHQEFISIVQQLQEDNRRLQLMMTDMRRQMDRGTSGLLVSAQASGISNVSANETWLSTHPPTQTSPHQGQQTLDAAQGGTEEPGEWPLPPPPVFLPPDITDPPRVQFAPPPQPSEPPAIVQELSQRLQELQVQRTAATGFSTTDTHSRAPQLAPMSQALGTSLEGHTLSPERVSTPTLPLTMKEKIYRGPTPSIPEFTRADPRQFARLRLALDNILPADATERFKYQVLCDHLKFEEALLIADSYSNSVCPYTDTMTSLIKHFGQPHHLALQRIAELMDEPNIRASDTTGFRNTRETPVPQEFISIVQQLQEDNRRLQLMMTDMRRQMDRGTSGLLVSAQASGISNVSANETWLSTHPPTQTSPHQGQQTLDAAQGGTEEPGEWPLPPPPVFLPPDITDPPRVQFAPPPQPSEPPAIVQELSQRLQELQVQRTAATGFSTTDTHSRAPQLAPMSQALGTSLEGHTLSPERVSTPTLPLTMKEKIYRGPTPSIPEFTRADPRQFARLRLALDNILPADATERFKYQVLCDHLKFEEALLIADSYSNSVCPYTDTMTSLIKHFGQPHHLALQRIAELMDEPNIRASDTTGFRKFALRVRALVGMLEQLGQDGRIELQCGSHVARLTRKLPQDLRATFRRYLYPNNSVPSLRDFAEWLEYELVIQEGGDRLERAEENLKDRSKGQDKPKAYCPYCSNTLHFLDQCSNFKQLSKEQKTNWIKSNNRCWRCGRNHQAAQCRLKVQCKICRDRRAGCNQVLLKISKVLLRNGEHTLETFAILDDGSERTILLQEATQKLQLKGTPESLSLRTVRQGVRTLHGAAVTVKVSPANQPTSASGSTWRPCSSQDQIRLGAPRTCPFIRQHSQPQQCLFISTTSPQTELLSQVEKLWQLDVLPYRSEKLVTRSLREQQAMSLLEAKTTRVNVAGTNRYATPLLRVNNMPKLSVPQEATLPSLRGTEKRLSRDPEKAAAYKAEITKLVAAGYVKEVSEEEVRSSSESWFIPHHMVTHNEKNRVVFNCSFTYKGQNLNELLLPGPNLGASLLGVLLRFREHVIAVSSDIKGMFHQVRLLPEDSPLLRFLWRDLQRGTPPKVYEWQVLPFGTTCSPCCAIYALQRHVHDHSHQREDLRHSIEKHFYVDNWLQSFASPDVAKDVMGELSELLREGGFELRQWASSKPELISHLPKELRSESSEQWLNHTDMDPQEPALGLRWLCHSDTLHYKSKHFESSPPTMRNIYRVLASQYDPLGFLIPFTTRAKVLVQQLWNKKREWDDPLLPGDLLTAWEEWETELPQMEKICLPRCYVSPALDSSECERELHIFCDASQHAYGSVGYLRTQASDGHVEVAFLTARSRVAPKRQLSMPRLELCAALTGAQLASVLTKELTLQLCRVVLWTDSTTVLTWIQSDSCHFKVFVGTRIAEIQELTDRHAWRYVTSTENPADDLTRGKKLQELTSQSRWACGPPFLLLSPQQWPEPPVAPCEDITEERRKPTTCLAISLNTDPVPDAAQFDSFNDLLKKTASTLHGAANASDAAQSADDFKEAELCILRSAQRDSFPDEVHCLSAGKPVPTTSRLYTLAPEFDQSLQLIRVGGRLRRCHDLEADVIHPVVLEPKHPVTRLLIKQTDSELKHPGAERVFAELRRKFWILRGREAIRREQRSCAECQRWRAQPVIPKMADLPLSRLRLQQPVFYSTGIDCFGPLQVKVGRRNEKRWGLVFKCLTTRAVHIEVLSSISTDSFLMALRRFIARRGKPAEILCDQGTNFRGGDRELQESFNALHPSLQTQLAEYQIKFRFNPPNAPHFGGSWEREIRSIKSALKSTLGSQVVSSEILQTVLIEIEGVLNSKPLGYVSSDLADPDPITPNLLLMGRLDPSLPQVVYHDSELIGRRHWRTCQVLADRFWTQFLRHYLPTLQTRSKWQRDTSPIQVDTVVMIVDPQLPRASWPVGQISKVFPGADGLIRSAEVKVKDRTYVRPVSRLIRLPAVPNQDGQ</sequence>
<evidence type="ECO:0000256" key="3">
    <source>
        <dbReference type="SAM" id="MobiDB-lite"/>
    </source>
</evidence>
<dbReference type="InterPro" id="IPR036397">
    <property type="entry name" value="RNaseH_sf"/>
</dbReference>
<dbReference type="EC" id="3.1.26.4" evidence="2"/>
<evidence type="ECO:0000259" key="4">
    <source>
        <dbReference type="PROSITE" id="PS50994"/>
    </source>
</evidence>
<accession>A0AAW0Q0M0</accession>
<dbReference type="Gene3D" id="3.10.10.10">
    <property type="entry name" value="HIV Type 1 Reverse Transcriptase, subunit A, domain 1"/>
    <property type="match status" value="1"/>
</dbReference>
<feature type="region of interest" description="Disordered" evidence="3">
    <location>
        <begin position="104"/>
        <end position="167"/>
    </location>
</feature>
<dbReference type="GO" id="GO:0004523">
    <property type="term" value="F:RNA-DNA hybrid ribonuclease activity"/>
    <property type="evidence" value="ECO:0007669"/>
    <property type="project" value="UniProtKB-EC"/>
</dbReference>
<comment type="similarity">
    <text evidence="1">Belongs to the beta type-B retroviral polymerase family. HERV class-II K(HML-2) pol subfamily.</text>
</comment>
<dbReference type="CDD" id="cd01644">
    <property type="entry name" value="RT_pepA17"/>
    <property type="match status" value="1"/>
</dbReference>
<dbReference type="Pfam" id="PF05380">
    <property type="entry name" value="Peptidase_A17"/>
    <property type="match status" value="1"/>
</dbReference>
<dbReference type="Pfam" id="PF17921">
    <property type="entry name" value="Integrase_H2C2"/>
    <property type="match status" value="1"/>
</dbReference>
<dbReference type="InterPro" id="IPR000477">
    <property type="entry name" value="RT_dom"/>
</dbReference>
<dbReference type="GO" id="GO:0015074">
    <property type="term" value="P:DNA integration"/>
    <property type="evidence" value="ECO:0007669"/>
    <property type="project" value="InterPro"/>
</dbReference>
<dbReference type="Gene3D" id="3.30.420.10">
    <property type="entry name" value="Ribonuclease H-like superfamily/Ribonuclease H"/>
    <property type="match status" value="1"/>
</dbReference>
<proteinExistence type="inferred from homology"/>
<dbReference type="GO" id="GO:0003676">
    <property type="term" value="F:nucleic acid binding"/>
    <property type="evidence" value="ECO:0007669"/>
    <property type="project" value="InterPro"/>
</dbReference>
<feature type="compositionally biased region" description="Pro residues" evidence="3">
    <location>
        <begin position="136"/>
        <end position="145"/>
    </location>
</feature>
<dbReference type="InterPro" id="IPR001584">
    <property type="entry name" value="Integrase_cat-core"/>
</dbReference>
<dbReference type="Gene3D" id="3.30.70.270">
    <property type="match status" value="1"/>
</dbReference>
<name>A0AAW0Q0M0_9GOBI</name>
<feature type="compositionally biased region" description="Low complexity" evidence="3">
    <location>
        <begin position="146"/>
        <end position="157"/>
    </location>
</feature>
<dbReference type="SUPFAM" id="SSF53098">
    <property type="entry name" value="Ribonuclease H-like"/>
    <property type="match status" value="1"/>
</dbReference>
<dbReference type="PANTHER" id="PTHR47331:SF5">
    <property type="entry name" value="RIBONUCLEASE H"/>
    <property type="match status" value="1"/>
</dbReference>
<dbReference type="InterPro" id="IPR043128">
    <property type="entry name" value="Rev_trsase/Diguanyl_cyclase"/>
</dbReference>
<dbReference type="PROSITE" id="PS50994">
    <property type="entry name" value="INTEGRASE"/>
    <property type="match status" value="1"/>
</dbReference>
<dbReference type="InterPro" id="IPR041588">
    <property type="entry name" value="Integrase_H2C2"/>
</dbReference>
<feature type="region of interest" description="Disordered" evidence="3">
    <location>
        <begin position="402"/>
        <end position="465"/>
    </location>
</feature>
<evidence type="ECO:0000313" key="5">
    <source>
        <dbReference type="EMBL" id="KAK7930438.1"/>
    </source>
</evidence>
<dbReference type="EMBL" id="JBBPFD010000004">
    <property type="protein sequence ID" value="KAK7930438.1"/>
    <property type="molecule type" value="Genomic_DNA"/>
</dbReference>
<dbReference type="InterPro" id="IPR043502">
    <property type="entry name" value="DNA/RNA_pol_sf"/>
</dbReference>
<dbReference type="PANTHER" id="PTHR47331">
    <property type="entry name" value="PHD-TYPE DOMAIN-CONTAINING PROTEIN"/>
    <property type="match status" value="1"/>
</dbReference>
<feature type="compositionally biased region" description="Pro residues" evidence="3">
    <location>
        <begin position="434"/>
        <end position="443"/>
    </location>
</feature>
<reference evidence="6" key="1">
    <citation type="submission" date="2024-04" db="EMBL/GenBank/DDBJ databases">
        <title>Salinicola lusitanus LLJ914,a marine bacterium isolated from the Okinawa Trough.</title>
        <authorList>
            <person name="Li J."/>
        </authorList>
    </citation>
    <scope>NUCLEOTIDE SEQUENCE [LARGE SCALE GENOMIC DNA]</scope>
</reference>
<dbReference type="Pfam" id="PF00078">
    <property type="entry name" value="RVT_1"/>
    <property type="match status" value="1"/>
</dbReference>
<evidence type="ECO:0000256" key="2">
    <source>
        <dbReference type="ARBA" id="ARBA00012180"/>
    </source>
</evidence>
<dbReference type="InterPro" id="IPR040676">
    <property type="entry name" value="DUF5641"/>
</dbReference>
<feature type="compositionally biased region" description="Polar residues" evidence="3">
    <location>
        <begin position="104"/>
        <end position="124"/>
    </location>
</feature>
<protein>
    <recommendedName>
        <fullName evidence="2">ribonuclease H</fullName>
        <ecNumber evidence="2">3.1.26.4</ecNumber>
    </recommendedName>
</protein>
<evidence type="ECO:0000256" key="1">
    <source>
        <dbReference type="ARBA" id="ARBA00010879"/>
    </source>
</evidence>
<organism evidence="5 6">
    <name type="scientific">Mugilogobius chulae</name>
    <name type="common">yellowstripe goby</name>
    <dbReference type="NCBI Taxonomy" id="88201"/>
    <lineage>
        <taxon>Eukaryota</taxon>
        <taxon>Metazoa</taxon>
        <taxon>Chordata</taxon>
        <taxon>Craniata</taxon>
        <taxon>Vertebrata</taxon>
        <taxon>Euteleostomi</taxon>
        <taxon>Actinopterygii</taxon>
        <taxon>Neopterygii</taxon>
        <taxon>Teleostei</taxon>
        <taxon>Neoteleostei</taxon>
        <taxon>Acanthomorphata</taxon>
        <taxon>Gobiaria</taxon>
        <taxon>Gobiiformes</taxon>
        <taxon>Gobioidei</taxon>
        <taxon>Gobiidae</taxon>
        <taxon>Gobionellinae</taxon>
        <taxon>Mugilogobius</taxon>
    </lineage>
</organism>
<dbReference type="InterPro" id="IPR008042">
    <property type="entry name" value="Retrotrans_Pao"/>
</dbReference>
<evidence type="ECO:0000313" key="6">
    <source>
        <dbReference type="Proteomes" id="UP001460270"/>
    </source>
</evidence>
<feature type="domain" description="Integrase catalytic" evidence="4">
    <location>
        <begin position="1730"/>
        <end position="1916"/>
    </location>
</feature>
<gene>
    <name evidence="5" type="ORF">WMY93_006833</name>
</gene>
<comment type="caution">
    <text evidence="5">The sequence shown here is derived from an EMBL/GenBank/DDBJ whole genome shotgun (WGS) entry which is preliminary data.</text>
</comment>
<dbReference type="Pfam" id="PF18701">
    <property type="entry name" value="DUF5641"/>
    <property type="match status" value="1"/>
</dbReference>